<feature type="domain" description="VWFA" evidence="6">
    <location>
        <begin position="164"/>
        <end position="358"/>
    </location>
</feature>
<keyword evidence="2" id="KW-0833">Ubl conjugation pathway</keyword>
<dbReference type="SMART" id="SM00212">
    <property type="entry name" value="UBCc"/>
    <property type="match status" value="1"/>
</dbReference>
<dbReference type="RefSeq" id="XP_636583.1">
    <property type="nucleotide sequence ID" value="XM_631491.1"/>
</dbReference>
<feature type="compositionally biased region" description="Low complexity" evidence="4">
    <location>
        <begin position="119"/>
        <end position="144"/>
    </location>
</feature>
<dbReference type="eggNOG" id="KOG0417">
    <property type="taxonomic scope" value="Eukaryota"/>
</dbReference>
<name>Q54IK3_DICDI</name>
<reference evidence="7 8" key="1">
    <citation type="journal article" date="2005" name="Nature">
        <title>The genome of the social amoeba Dictyostelium discoideum.</title>
        <authorList>
            <consortium name="The Dictyostelium discoideum Sequencing Consortium"/>
            <person name="Eichinger L."/>
            <person name="Pachebat J.A."/>
            <person name="Glockner G."/>
            <person name="Rajandream M.A."/>
            <person name="Sucgang R."/>
            <person name="Berriman M."/>
            <person name="Song J."/>
            <person name="Olsen R."/>
            <person name="Szafranski K."/>
            <person name="Xu Q."/>
            <person name="Tunggal B."/>
            <person name="Kummerfeld S."/>
            <person name="Madera M."/>
            <person name="Konfortov B.A."/>
            <person name="Rivero F."/>
            <person name="Bankier A.T."/>
            <person name="Lehmann R."/>
            <person name="Hamlin N."/>
            <person name="Davies R."/>
            <person name="Gaudet P."/>
            <person name="Fey P."/>
            <person name="Pilcher K."/>
            <person name="Chen G."/>
            <person name="Saunders D."/>
            <person name="Sodergren E."/>
            <person name="Davis P."/>
            <person name="Kerhornou A."/>
            <person name="Nie X."/>
            <person name="Hall N."/>
            <person name="Anjard C."/>
            <person name="Hemphill L."/>
            <person name="Bason N."/>
            <person name="Farbrother P."/>
            <person name="Desany B."/>
            <person name="Just E."/>
            <person name="Morio T."/>
            <person name="Rost R."/>
            <person name="Churcher C."/>
            <person name="Cooper J."/>
            <person name="Haydock S."/>
            <person name="van Driessche N."/>
            <person name="Cronin A."/>
            <person name="Goodhead I."/>
            <person name="Muzny D."/>
            <person name="Mourier T."/>
            <person name="Pain A."/>
            <person name="Lu M."/>
            <person name="Harper D."/>
            <person name="Lindsay R."/>
            <person name="Hauser H."/>
            <person name="James K."/>
            <person name="Quiles M."/>
            <person name="Madan Babu M."/>
            <person name="Saito T."/>
            <person name="Buchrieser C."/>
            <person name="Wardroper A."/>
            <person name="Felder M."/>
            <person name="Thangavelu M."/>
            <person name="Johnson D."/>
            <person name="Knights A."/>
            <person name="Loulseged H."/>
            <person name="Mungall K."/>
            <person name="Oliver K."/>
            <person name="Price C."/>
            <person name="Quail M.A."/>
            <person name="Urushihara H."/>
            <person name="Hernandez J."/>
            <person name="Rabbinowitsch E."/>
            <person name="Steffen D."/>
            <person name="Sanders M."/>
            <person name="Ma J."/>
            <person name="Kohara Y."/>
            <person name="Sharp S."/>
            <person name="Simmonds M."/>
            <person name="Spiegler S."/>
            <person name="Tivey A."/>
            <person name="Sugano S."/>
            <person name="White B."/>
            <person name="Walker D."/>
            <person name="Woodward J."/>
            <person name="Winckler T."/>
            <person name="Tanaka Y."/>
            <person name="Shaulsky G."/>
            <person name="Schleicher M."/>
            <person name="Weinstock G."/>
            <person name="Rosenthal A."/>
            <person name="Cox E.C."/>
            <person name="Chisholm R.L."/>
            <person name="Gibbs R."/>
            <person name="Loomis W.F."/>
            <person name="Platzer M."/>
            <person name="Kay R.R."/>
            <person name="Williams J."/>
            <person name="Dear P.H."/>
            <person name="Noegel A.A."/>
            <person name="Barrell B."/>
            <person name="Kuspa A."/>
        </authorList>
    </citation>
    <scope>NUCLEOTIDE SEQUENCE [LARGE SCALE GENOMIC DNA]</scope>
    <source>
        <strain evidence="7 8">AX4</strain>
    </source>
</reference>
<dbReference type="Pfam" id="PF13519">
    <property type="entry name" value="VWA_2"/>
    <property type="match status" value="1"/>
</dbReference>
<evidence type="ECO:0000313" key="7">
    <source>
        <dbReference type="EMBL" id="EAL63080.1"/>
    </source>
</evidence>
<dbReference type="FunCoup" id="Q54IK3">
    <property type="interactions" value="97"/>
</dbReference>
<evidence type="ECO:0000256" key="3">
    <source>
        <dbReference type="PROSITE-ProRule" id="PRU10133"/>
    </source>
</evidence>
<dbReference type="GO" id="GO:0005634">
    <property type="term" value="C:nucleus"/>
    <property type="evidence" value="ECO:0000318"/>
    <property type="project" value="GO_Central"/>
</dbReference>
<dbReference type="PANTHER" id="PTHR24068">
    <property type="entry name" value="UBIQUITIN-CONJUGATING ENZYME E2"/>
    <property type="match status" value="1"/>
</dbReference>
<evidence type="ECO:0000256" key="4">
    <source>
        <dbReference type="SAM" id="MobiDB-lite"/>
    </source>
</evidence>
<evidence type="ECO:0000259" key="5">
    <source>
        <dbReference type="PROSITE" id="PS50127"/>
    </source>
</evidence>
<keyword evidence="1" id="KW-0808">Transferase</keyword>
<dbReference type="AlphaFoldDB" id="Q54IK3"/>
<feature type="domain" description="UBC core" evidence="5">
    <location>
        <begin position="421"/>
        <end position="572"/>
    </location>
</feature>
<gene>
    <name evidence="7" type="ORF">DDB_G0288697</name>
</gene>
<dbReference type="SMR" id="Q54IK3"/>
<feature type="region of interest" description="Disordered" evidence="4">
    <location>
        <begin position="79"/>
        <end position="145"/>
    </location>
</feature>
<sequence>MPLSIQISPNKKIGVPFKKTLTVKEFIKEIVKRGNLSTNVEYKLEYQNAELFEEDTLEELNILDSSELVLFDPSIDINTTTTTTTTTTSTTTPPSIEPSTSVPNQASDNSSGENLISTQLNKLDLNNNNNNNQQQQQQKDSLNSTEPIKKQVELYESEIKQLDVIVLDLSGSMKSAAFKGSRVPGELEMSRIELAQTLFQTFTDKAISLEVPVAVGLVTFGERIELTFDLTRNFDSFSTELGEVVANQCKTRLFEAIQLAAETLVKFKESCDAAATGGLKLSSNPMLRVFCLTDGEDNSNFDPYPVYQYMKKHNIILDSIPIGLDGRERLSSFSQATGGSCFIADSSLEGVELFEREALLSLSARDNFKPFSLDIKTKLDFNKVSGTYQKTIERKVEPAFQNVQLKQTIDTSSTAESKFTGASRRVFKEYKNFKEEISSHGPYSQFTLFLDENNIVAWKIIMQGPQQSPYHKGLFALSVNFPDNYPMSAPKIRFLTKIYHCNINNDGNICLDILKDSWSPALTISKVMLSISQLLVTPNPHDPLDVVKAGVYRDDVNNYNKNCEEWCERYAAFSIEDLKKIHALI</sequence>
<accession>Q54IK3</accession>
<dbReference type="EMBL" id="AAFI02000120">
    <property type="protein sequence ID" value="EAL63080.1"/>
    <property type="molecule type" value="Genomic_DNA"/>
</dbReference>
<dbReference type="PaxDb" id="44689-DDB0188059"/>
<feature type="active site" description="Glycyl thioester intermediate" evidence="3">
    <location>
        <position position="510"/>
    </location>
</feature>
<protein>
    <submittedName>
        <fullName evidence="7">Uncharacterized protein</fullName>
    </submittedName>
</protein>
<dbReference type="Proteomes" id="UP000002195">
    <property type="component" value="Unassembled WGS sequence"/>
</dbReference>
<dbReference type="InterPro" id="IPR023313">
    <property type="entry name" value="UBQ-conjugating_AS"/>
</dbReference>
<evidence type="ECO:0000259" key="6">
    <source>
        <dbReference type="PROSITE" id="PS50234"/>
    </source>
</evidence>
<dbReference type="PROSITE" id="PS00183">
    <property type="entry name" value="UBC_1"/>
    <property type="match status" value="1"/>
</dbReference>
<comment type="caution">
    <text evidence="7">The sequence shown here is derived from an EMBL/GenBank/DDBJ whole genome shotgun (WGS) entry which is preliminary data.</text>
</comment>
<dbReference type="HOGENOM" id="CLU_033296_0_0_1"/>
<dbReference type="SUPFAM" id="SSF54495">
    <property type="entry name" value="UBC-like"/>
    <property type="match status" value="1"/>
</dbReference>
<dbReference type="STRING" id="44689.Q54IK3"/>
<dbReference type="GeneID" id="8626756"/>
<dbReference type="SUPFAM" id="SSF53300">
    <property type="entry name" value="vWA-like"/>
    <property type="match status" value="1"/>
</dbReference>
<dbReference type="Pfam" id="PF00179">
    <property type="entry name" value="UQ_con"/>
    <property type="match status" value="1"/>
</dbReference>
<dbReference type="KEGG" id="ddi:DDB_G0288697"/>
<dbReference type="PROSITE" id="PS50234">
    <property type="entry name" value="VWFA"/>
    <property type="match status" value="1"/>
</dbReference>
<evidence type="ECO:0000313" key="8">
    <source>
        <dbReference type="Proteomes" id="UP000002195"/>
    </source>
</evidence>
<dbReference type="InterPro" id="IPR016135">
    <property type="entry name" value="UBQ-conjugating_enzyme/RWD"/>
</dbReference>
<keyword evidence="8" id="KW-1185">Reference proteome</keyword>
<dbReference type="InterPro" id="IPR000608">
    <property type="entry name" value="UBC"/>
</dbReference>
<dbReference type="PhylomeDB" id="Q54IK3"/>
<dbReference type="OMA" id="ASNGRCY"/>
<evidence type="ECO:0000256" key="1">
    <source>
        <dbReference type="ARBA" id="ARBA00022679"/>
    </source>
</evidence>
<dbReference type="SUPFAM" id="SSF54236">
    <property type="entry name" value="Ubiquitin-like"/>
    <property type="match status" value="1"/>
</dbReference>
<dbReference type="GO" id="GO:0000209">
    <property type="term" value="P:protein polyubiquitination"/>
    <property type="evidence" value="ECO:0000318"/>
    <property type="project" value="GO_Central"/>
</dbReference>
<evidence type="ECO:0000256" key="2">
    <source>
        <dbReference type="ARBA" id="ARBA00022786"/>
    </source>
</evidence>
<dbReference type="Gene3D" id="3.40.50.410">
    <property type="entry name" value="von Willebrand factor, type A domain"/>
    <property type="match status" value="1"/>
</dbReference>
<dbReference type="dictyBase" id="DDB_G0288697"/>
<proteinExistence type="predicted"/>
<dbReference type="PROSITE" id="PS50127">
    <property type="entry name" value="UBC_2"/>
    <property type="match status" value="1"/>
</dbReference>
<dbReference type="FunFam" id="3.40.50.410:FF:000111">
    <property type="entry name" value="Uncharacterized protein"/>
    <property type="match status" value="1"/>
</dbReference>
<dbReference type="InterPro" id="IPR029071">
    <property type="entry name" value="Ubiquitin-like_domsf"/>
</dbReference>
<feature type="compositionally biased region" description="Polar residues" evidence="4">
    <location>
        <begin position="104"/>
        <end position="118"/>
    </location>
</feature>
<dbReference type="VEuPathDB" id="AmoebaDB:DDB_G0288697"/>
<dbReference type="InterPro" id="IPR036465">
    <property type="entry name" value="vWFA_dom_sf"/>
</dbReference>
<dbReference type="InParanoid" id="Q54IK3"/>
<dbReference type="FunFam" id="3.10.110.10:FF:000152">
    <property type="entry name" value="Uncharacterized protein"/>
    <property type="match status" value="1"/>
</dbReference>
<feature type="compositionally biased region" description="Low complexity" evidence="4">
    <location>
        <begin position="79"/>
        <end position="103"/>
    </location>
</feature>
<organism evidence="7 8">
    <name type="scientific">Dictyostelium discoideum</name>
    <name type="common">Social amoeba</name>
    <dbReference type="NCBI Taxonomy" id="44689"/>
    <lineage>
        <taxon>Eukaryota</taxon>
        <taxon>Amoebozoa</taxon>
        <taxon>Evosea</taxon>
        <taxon>Eumycetozoa</taxon>
        <taxon>Dictyostelia</taxon>
        <taxon>Dictyosteliales</taxon>
        <taxon>Dictyosteliaceae</taxon>
        <taxon>Dictyostelium</taxon>
    </lineage>
</organism>
<dbReference type="InterPro" id="IPR002035">
    <property type="entry name" value="VWF_A"/>
</dbReference>
<dbReference type="GO" id="GO:0061631">
    <property type="term" value="F:ubiquitin conjugating enzyme activity"/>
    <property type="evidence" value="ECO:0000318"/>
    <property type="project" value="GO_Central"/>
</dbReference>
<dbReference type="Gene3D" id="3.10.110.10">
    <property type="entry name" value="Ubiquitin Conjugating Enzyme"/>
    <property type="match status" value="1"/>
</dbReference>
<dbReference type="CDD" id="cd00198">
    <property type="entry name" value="vWFA"/>
    <property type="match status" value="1"/>
</dbReference>